<comment type="catalytic activity">
    <reaction evidence="9 10 11">
        <text>adenosine(37) in tRNA + dimethylallyl diphosphate = N(6)-dimethylallyladenosine(37) in tRNA + diphosphate</text>
        <dbReference type="Rhea" id="RHEA:26482"/>
        <dbReference type="Rhea" id="RHEA-COMP:10162"/>
        <dbReference type="Rhea" id="RHEA-COMP:10375"/>
        <dbReference type="ChEBI" id="CHEBI:33019"/>
        <dbReference type="ChEBI" id="CHEBI:57623"/>
        <dbReference type="ChEBI" id="CHEBI:74411"/>
        <dbReference type="ChEBI" id="CHEBI:74415"/>
        <dbReference type="EC" id="2.5.1.75"/>
    </reaction>
</comment>
<reference evidence="14 15" key="1">
    <citation type="submission" date="2018-06" db="EMBL/GenBank/DDBJ databases">
        <title>The draft genome sequence of Crocinitomix sp. SM1701.</title>
        <authorList>
            <person name="Zhang X."/>
        </authorList>
    </citation>
    <scope>NUCLEOTIDE SEQUENCE [LARGE SCALE GENOMIC DNA]</scope>
    <source>
        <strain evidence="14 15">SM1701</strain>
    </source>
</reference>
<evidence type="ECO:0000256" key="5">
    <source>
        <dbReference type="ARBA" id="ARBA00022694"/>
    </source>
</evidence>
<dbReference type="SUPFAM" id="SSF52540">
    <property type="entry name" value="P-loop containing nucleoside triphosphate hydrolases"/>
    <property type="match status" value="2"/>
</dbReference>
<evidence type="ECO:0000256" key="8">
    <source>
        <dbReference type="ARBA" id="ARBA00022842"/>
    </source>
</evidence>
<dbReference type="GO" id="GO:0052381">
    <property type="term" value="F:tRNA dimethylallyltransferase activity"/>
    <property type="evidence" value="ECO:0007669"/>
    <property type="project" value="UniProtKB-UniRule"/>
</dbReference>
<evidence type="ECO:0000256" key="2">
    <source>
        <dbReference type="ARBA" id="ARBA00003213"/>
    </source>
</evidence>
<evidence type="ECO:0000256" key="10">
    <source>
        <dbReference type="HAMAP-Rule" id="MF_00185"/>
    </source>
</evidence>
<keyword evidence="7 10" id="KW-0067">ATP-binding</keyword>
<dbReference type="Pfam" id="PF01715">
    <property type="entry name" value="IPPT"/>
    <property type="match status" value="1"/>
</dbReference>
<dbReference type="EMBL" id="QKSB01000002">
    <property type="protein sequence ID" value="PZE17767.1"/>
    <property type="molecule type" value="Genomic_DNA"/>
</dbReference>
<evidence type="ECO:0000313" key="15">
    <source>
        <dbReference type="Proteomes" id="UP000249248"/>
    </source>
</evidence>
<keyword evidence="15" id="KW-1185">Reference proteome</keyword>
<dbReference type="OrthoDB" id="9776390at2"/>
<evidence type="ECO:0000256" key="9">
    <source>
        <dbReference type="ARBA" id="ARBA00049563"/>
    </source>
</evidence>
<dbReference type="RefSeq" id="WP_111061918.1">
    <property type="nucleotide sequence ID" value="NZ_JBHUCU010000002.1"/>
</dbReference>
<keyword evidence="4 10" id="KW-0808">Transferase</keyword>
<evidence type="ECO:0000256" key="13">
    <source>
        <dbReference type="RuleBase" id="RU003785"/>
    </source>
</evidence>
<comment type="caution">
    <text evidence="14">The sequence shown here is derived from an EMBL/GenBank/DDBJ whole genome shotgun (WGS) entry which is preliminary data.</text>
</comment>
<dbReference type="Gene3D" id="3.40.50.300">
    <property type="entry name" value="P-loop containing nucleotide triphosphate hydrolases"/>
    <property type="match status" value="1"/>
</dbReference>
<dbReference type="NCBIfam" id="TIGR00174">
    <property type="entry name" value="miaA"/>
    <property type="match status" value="1"/>
</dbReference>
<organism evidence="14 15">
    <name type="scientific">Putridiphycobacter roseus</name>
    <dbReference type="NCBI Taxonomy" id="2219161"/>
    <lineage>
        <taxon>Bacteria</taxon>
        <taxon>Pseudomonadati</taxon>
        <taxon>Bacteroidota</taxon>
        <taxon>Flavobacteriia</taxon>
        <taxon>Flavobacteriales</taxon>
        <taxon>Crocinitomicaceae</taxon>
        <taxon>Putridiphycobacter</taxon>
    </lineage>
</organism>
<feature type="binding site" evidence="10">
    <location>
        <begin position="23"/>
        <end position="30"/>
    </location>
    <ligand>
        <name>ATP</name>
        <dbReference type="ChEBI" id="CHEBI:30616"/>
    </ligand>
</feature>
<keyword evidence="8 10" id="KW-0460">Magnesium</keyword>
<dbReference type="GO" id="GO:0006400">
    <property type="term" value="P:tRNA modification"/>
    <property type="evidence" value="ECO:0007669"/>
    <property type="project" value="TreeGrafter"/>
</dbReference>
<dbReference type="Proteomes" id="UP000249248">
    <property type="component" value="Unassembled WGS sequence"/>
</dbReference>
<protein>
    <recommendedName>
        <fullName evidence="10">tRNA dimethylallyltransferase</fullName>
        <ecNumber evidence="10">2.5.1.75</ecNumber>
    </recommendedName>
    <alternativeName>
        <fullName evidence="10">Dimethylallyl diphosphate:tRNA dimethylallyltransferase</fullName>
        <shortName evidence="10">DMAPP:tRNA dimethylallyltransferase</shortName>
        <shortName evidence="10">DMATase</shortName>
    </alternativeName>
    <alternativeName>
        <fullName evidence="10">Isopentenyl-diphosphate:tRNA isopentenyltransferase</fullName>
        <shortName evidence="10">IPP transferase</shortName>
        <shortName evidence="10">IPPT</shortName>
        <shortName evidence="10">IPTase</shortName>
    </alternativeName>
</protein>
<evidence type="ECO:0000256" key="11">
    <source>
        <dbReference type="RuleBase" id="RU003783"/>
    </source>
</evidence>
<dbReference type="InterPro" id="IPR027417">
    <property type="entry name" value="P-loop_NTPase"/>
</dbReference>
<comment type="similarity">
    <text evidence="3 10 13">Belongs to the IPP transferase family.</text>
</comment>
<proteinExistence type="inferred from homology"/>
<evidence type="ECO:0000313" key="14">
    <source>
        <dbReference type="EMBL" id="PZE17767.1"/>
    </source>
</evidence>
<dbReference type="InterPro" id="IPR018022">
    <property type="entry name" value="IPT"/>
</dbReference>
<gene>
    <name evidence="10" type="primary">miaA</name>
    <name evidence="14" type="ORF">DNU06_03885</name>
</gene>
<keyword evidence="6 10" id="KW-0547">Nucleotide-binding</keyword>
<comment type="function">
    <text evidence="2 10 12">Catalyzes the transfer of a dimethylallyl group onto the adenine at position 37 in tRNAs that read codons beginning with uridine, leading to the formation of N6-(dimethylallyl)adenosine (i(6)A).</text>
</comment>
<dbReference type="Gene3D" id="1.10.20.140">
    <property type="match status" value="1"/>
</dbReference>
<keyword evidence="5 10" id="KW-0819">tRNA processing</keyword>
<evidence type="ECO:0000256" key="3">
    <source>
        <dbReference type="ARBA" id="ARBA00005842"/>
    </source>
</evidence>
<dbReference type="GO" id="GO:0005524">
    <property type="term" value="F:ATP binding"/>
    <property type="evidence" value="ECO:0007669"/>
    <property type="project" value="UniProtKB-UniRule"/>
</dbReference>
<comment type="caution">
    <text evidence="10">Lacks conserved residue(s) required for the propagation of feature annotation.</text>
</comment>
<name>A0A2W1N0L4_9FLAO</name>
<evidence type="ECO:0000256" key="7">
    <source>
        <dbReference type="ARBA" id="ARBA00022840"/>
    </source>
</evidence>
<feature type="region of interest" description="Interaction with substrate tRNA" evidence="10">
    <location>
        <begin position="48"/>
        <end position="51"/>
    </location>
</feature>
<dbReference type="PANTHER" id="PTHR11088">
    <property type="entry name" value="TRNA DIMETHYLALLYLTRANSFERASE"/>
    <property type="match status" value="1"/>
</dbReference>
<comment type="cofactor">
    <cofactor evidence="1 10">
        <name>Mg(2+)</name>
        <dbReference type="ChEBI" id="CHEBI:18420"/>
    </cofactor>
</comment>
<dbReference type="HAMAP" id="MF_00185">
    <property type="entry name" value="IPP_trans"/>
    <property type="match status" value="1"/>
</dbReference>
<evidence type="ECO:0000256" key="6">
    <source>
        <dbReference type="ARBA" id="ARBA00022741"/>
    </source>
</evidence>
<dbReference type="InterPro" id="IPR039657">
    <property type="entry name" value="Dimethylallyltransferase"/>
</dbReference>
<feature type="site" description="Interaction with substrate tRNA" evidence="10">
    <location>
        <position position="114"/>
    </location>
</feature>
<feature type="binding site" evidence="10">
    <location>
        <begin position="25"/>
        <end position="30"/>
    </location>
    <ligand>
        <name>substrate</name>
    </ligand>
</feature>
<evidence type="ECO:0000256" key="4">
    <source>
        <dbReference type="ARBA" id="ARBA00022679"/>
    </source>
</evidence>
<dbReference type="EC" id="2.5.1.75" evidence="10"/>
<dbReference type="AlphaFoldDB" id="A0A2W1N0L4"/>
<evidence type="ECO:0000256" key="12">
    <source>
        <dbReference type="RuleBase" id="RU003784"/>
    </source>
</evidence>
<sequence>MLSVQTKIKPKYNKNKQLIIVAGPTAIGKTAMSIELAQFYKCPIISFDSRQFYKELSIGTAKPSAAELAMATHHFIDSHTIEKEYTAGIYEKEALALLDQIFKTNDVCIAVGGSGLYIDALVYGIDAMPKNAAIKEKWIQTHRTEGLKPLQDYLNEHNPEVFEFINKNNHARMIRAIEVIEVSGNKFTAYRKSTAQARNFTPIWIGLNTDRAILYNRINERVDIMMEKGLEEEVKSLIPFRFHTALKTVGYVEFFDYFEGIIPIEKSIELIKRNSRRYAKRQLTWFKKNTAIEWFEPQKKGDILQYIQNVKKELL</sequence>
<comment type="subunit">
    <text evidence="10">Monomer.</text>
</comment>
<accession>A0A2W1N0L4</accession>
<dbReference type="PANTHER" id="PTHR11088:SF60">
    <property type="entry name" value="TRNA DIMETHYLALLYLTRANSFERASE"/>
    <property type="match status" value="1"/>
</dbReference>
<evidence type="ECO:0000256" key="1">
    <source>
        <dbReference type="ARBA" id="ARBA00001946"/>
    </source>
</evidence>